<feature type="domain" description="Protein kinase" evidence="8">
    <location>
        <begin position="76"/>
        <end position="361"/>
    </location>
</feature>
<evidence type="ECO:0000313" key="9">
    <source>
        <dbReference type="EMBL" id="MFD0724663.1"/>
    </source>
</evidence>
<evidence type="ECO:0000259" key="8">
    <source>
        <dbReference type="PROSITE" id="PS50011"/>
    </source>
</evidence>
<gene>
    <name evidence="9" type="ORF">ACFQ0E_03525</name>
</gene>
<name>A0ABW2Y9P1_9GAMM</name>
<evidence type="ECO:0000256" key="3">
    <source>
        <dbReference type="ARBA" id="ARBA00022777"/>
    </source>
</evidence>
<dbReference type="Gene3D" id="1.10.510.10">
    <property type="entry name" value="Transferase(Phosphotransferase) domain 1"/>
    <property type="match status" value="1"/>
</dbReference>
<proteinExistence type="predicted"/>
<evidence type="ECO:0000256" key="4">
    <source>
        <dbReference type="ARBA" id="ARBA00022840"/>
    </source>
</evidence>
<keyword evidence="7" id="KW-1133">Transmembrane helix</keyword>
<evidence type="ECO:0000256" key="6">
    <source>
        <dbReference type="PROSITE-ProRule" id="PRU10141"/>
    </source>
</evidence>
<keyword evidence="1" id="KW-0808">Transferase</keyword>
<dbReference type="RefSeq" id="WP_386822314.1">
    <property type="nucleotide sequence ID" value="NZ_JBHTIF010000001.1"/>
</dbReference>
<protein>
    <submittedName>
        <fullName evidence="9">Protein kinase</fullName>
    </submittedName>
</protein>
<reference evidence="10" key="1">
    <citation type="journal article" date="2019" name="Int. J. Syst. Evol. Microbiol.">
        <title>The Global Catalogue of Microorganisms (GCM) 10K type strain sequencing project: providing services to taxonomists for standard genome sequencing and annotation.</title>
        <authorList>
            <consortium name="The Broad Institute Genomics Platform"/>
            <consortium name="The Broad Institute Genome Sequencing Center for Infectious Disease"/>
            <person name="Wu L."/>
            <person name="Ma J."/>
        </authorList>
    </citation>
    <scope>NUCLEOTIDE SEQUENCE [LARGE SCALE GENOMIC DNA]</scope>
    <source>
        <strain evidence="10">CCUG 55585</strain>
    </source>
</reference>
<dbReference type="SMART" id="SM00220">
    <property type="entry name" value="S_TKc"/>
    <property type="match status" value="1"/>
</dbReference>
<dbReference type="PROSITE" id="PS00108">
    <property type="entry name" value="PROTEIN_KINASE_ST"/>
    <property type="match status" value="1"/>
</dbReference>
<dbReference type="InterPro" id="IPR008271">
    <property type="entry name" value="Ser/Thr_kinase_AS"/>
</dbReference>
<dbReference type="PANTHER" id="PTHR43289">
    <property type="entry name" value="MITOGEN-ACTIVATED PROTEIN KINASE KINASE KINASE 20-RELATED"/>
    <property type="match status" value="1"/>
</dbReference>
<dbReference type="InterPro" id="IPR011990">
    <property type="entry name" value="TPR-like_helical_dom_sf"/>
</dbReference>
<dbReference type="Gene3D" id="1.25.40.10">
    <property type="entry name" value="Tetratricopeptide repeat domain"/>
    <property type="match status" value="2"/>
</dbReference>
<dbReference type="Pfam" id="PF00069">
    <property type="entry name" value="Pkinase"/>
    <property type="match status" value="1"/>
</dbReference>
<dbReference type="PROSITE" id="PS50005">
    <property type="entry name" value="TPR"/>
    <property type="match status" value="1"/>
</dbReference>
<keyword evidence="2 6" id="KW-0547">Nucleotide-binding</keyword>
<keyword evidence="7" id="KW-0812">Transmembrane</keyword>
<keyword evidence="4 6" id="KW-0067">ATP-binding</keyword>
<dbReference type="PANTHER" id="PTHR43289:SF34">
    <property type="entry name" value="SERINE_THREONINE-PROTEIN KINASE YBDM-RELATED"/>
    <property type="match status" value="1"/>
</dbReference>
<evidence type="ECO:0000256" key="2">
    <source>
        <dbReference type="ARBA" id="ARBA00022741"/>
    </source>
</evidence>
<keyword evidence="10" id="KW-1185">Reference proteome</keyword>
<dbReference type="InterPro" id="IPR017441">
    <property type="entry name" value="Protein_kinase_ATP_BS"/>
</dbReference>
<dbReference type="SUPFAM" id="SSF56112">
    <property type="entry name" value="Protein kinase-like (PK-like)"/>
    <property type="match status" value="1"/>
</dbReference>
<feature type="repeat" description="TPR" evidence="5">
    <location>
        <begin position="550"/>
        <end position="583"/>
    </location>
</feature>
<organism evidence="9 10">
    <name type="scientific">Lysobacter brunescens</name>
    <dbReference type="NCBI Taxonomy" id="262323"/>
    <lineage>
        <taxon>Bacteria</taxon>
        <taxon>Pseudomonadati</taxon>
        <taxon>Pseudomonadota</taxon>
        <taxon>Gammaproteobacteria</taxon>
        <taxon>Lysobacterales</taxon>
        <taxon>Lysobacteraceae</taxon>
        <taxon>Lysobacter</taxon>
    </lineage>
</organism>
<evidence type="ECO:0000256" key="7">
    <source>
        <dbReference type="SAM" id="Phobius"/>
    </source>
</evidence>
<keyword evidence="7" id="KW-0472">Membrane</keyword>
<dbReference type="Pfam" id="PF13424">
    <property type="entry name" value="TPR_12"/>
    <property type="match status" value="1"/>
</dbReference>
<dbReference type="InterPro" id="IPR019734">
    <property type="entry name" value="TPR_rpt"/>
</dbReference>
<evidence type="ECO:0000313" key="10">
    <source>
        <dbReference type="Proteomes" id="UP001597110"/>
    </source>
</evidence>
<dbReference type="InterPro" id="IPR011009">
    <property type="entry name" value="Kinase-like_dom_sf"/>
</dbReference>
<feature type="binding site" evidence="6">
    <location>
        <position position="107"/>
    </location>
    <ligand>
        <name>ATP</name>
        <dbReference type="ChEBI" id="CHEBI:30616"/>
    </ligand>
</feature>
<dbReference type="GO" id="GO:0016301">
    <property type="term" value="F:kinase activity"/>
    <property type="evidence" value="ECO:0007669"/>
    <property type="project" value="UniProtKB-KW"/>
</dbReference>
<dbReference type="EMBL" id="JBHTIF010000001">
    <property type="protein sequence ID" value="MFD0724663.1"/>
    <property type="molecule type" value="Genomic_DNA"/>
</dbReference>
<accession>A0ABW2Y9P1</accession>
<dbReference type="PROSITE" id="PS00107">
    <property type="entry name" value="PROTEIN_KINASE_ATP"/>
    <property type="match status" value="1"/>
</dbReference>
<sequence length="939" mass="103892">MDAERWQRLSPLLDALIELDGDARQARLDALREEDPALAAEVEALLALEEDNADFLAEPLVAPPPMAKPDSLIGPYKLDRLLGEGGMGQVWLARRADGLYQRRVALKLLRPGLADPNLRQRFTRERQILARLGHPHIARLLDAGISTDNQPYLALEYVEGEAITDWCRGRDLGIEARIKLFLQVCEAVSHAHANLIVHRDLKPSNILVTPLDEVRLLDFGIAKLLDGSEPGRDHTRTEVRAFTLHYAAPEQIRGEPVTTMTDVYSLGVVLYELLAETKPYRLKRQTDAEWEEAILLADPLKPSATLLREADSDPSRMPALKRRAKEIAGDLDNIVLKALSKRAEHRYASVEAMALDLHRYLEGKPVLARPQSVAYRTHKFVHRHRWVLATAALVVVVMASAMVLVSWQARQALREASRAQALQKFVTGLFEQAGGGAPGPLDVRKLLQAGEQRANRELLPQPLDRAELLGVIARLRIGLGDYREAEALLKTQDAILSGLDDVPDSLRLSSASDYGNTLRLLDRPEECASRMSPMEDTARRLQRALPIQATEFYSVLGRCYRQLRNTKAARLLFQRSLEVRRNSLDESIGAIGVVENRIDLGDLERDASNIPGALQAYRDALAQMQAGGDARHPLGIELQKRLCELERIAGQLAVAERHCHDALALALEVRGPAHPATVDARRQLAAIHVDQGRYAEADKAFRDSHGLLVARLGRQHQDVARNDNSLGIVAWERGDTATALAHIDRALAVLRRQPEAPLYQNVLFNKAMILHDAGRDRAALPLLLQVDGLRVATLGKSHPRNGETARLLGEVRAALGEDASARTDLALAVQLTRNGHGLTHPHTRRAELSLAQFDLARDDPPAPAVLNQLRELAALPKSDTELRKIAWLAEAALALQACREPGLGDGRERLDAVAAEISIAMPEGGVVARTFERERQRCR</sequence>
<dbReference type="InterPro" id="IPR000719">
    <property type="entry name" value="Prot_kinase_dom"/>
</dbReference>
<evidence type="ECO:0000256" key="1">
    <source>
        <dbReference type="ARBA" id="ARBA00022679"/>
    </source>
</evidence>
<keyword evidence="5" id="KW-0802">TPR repeat</keyword>
<dbReference type="CDD" id="cd14014">
    <property type="entry name" value="STKc_PknB_like"/>
    <property type="match status" value="1"/>
</dbReference>
<feature type="transmembrane region" description="Helical" evidence="7">
    <location>
        <begin position="386"/>
        <end position="407"/>
    </location>
</feature>
<dbReference type="SUPFAM" id="SSF48452">
    <property type="entry name" value="TPR-like"/>
    <property type="match status" value="3"/>
</dbReference>
<dbReference type="Proteomes" id="UP001597110">
    <property type="component" value="Unassembled WGS sequence"/>
</dbReference>
<comment type="caution">
    <text evidence="9">The sequence shown here is derived from an EMBL/GenBank/DDBJ whole genome shotgun (WGS) entry which is preliminary data.</text>
</comment>
<keyword evidence="3 9" id="KW-0418">Kinase</keyword>
<dbReference type="Gene3D" id="3.30.200.20">
    <property type="entry name" value="Phosphorylase Kinase, domain 1"/>
    <property type="match status" value="1"/>
</dbReference>
<dbReference type="PROSITE" id="PS50011">
    <property type="entry name" value="PROTEIN_KINASE_DOM"/>
    <property type="match status" value="1"/>
</dbReference>
<evidence type="ECO:0000256" key="5">
    <source>
        <dbReference type="PROSITE-ProRule" id="PRU00339"/>
    </source>
</evidence>